<name>A0ABN2DFB5_9ACTN</name>
<dbReference type="SMART" id="SM00458">
    <property type="entry name" value="RICIN"/>
    <property type="match status" value="1"/>
</dbReference>
<dbReference type="PROSITE" id="PS50231">
    <property type="entry name" value="RICIN_B_LECTIN"/>
    <property type="match status" value="1"/>
</dbReference>
<proteinExistence type="predicted"/>
<sequence>MRTTDSNTAGPPAAAAAPIALQSDQSNRCIDVPNAADGIGHDGTPLQVWDCGAGAANQQWVFRPDGTVRSMGLCMDLAWASTADGTQVQLVNCNGGWAQKFALSNNNELVNPSAGKCVTADAPGNGGRLTLRACSGTANQKWHKP</sequence>
<evidence type="ECO:0000313" key="3">
    <source>
        <dbReference type="Proteomes" id="UP001500190"/>
    </source>
</evidence>
<comment type="caution">
    <text evidence="2">The sequence shown here is derived from an EMBL/GenBank/DDBJ whole genome shotgun (WGS) entry which is preliminary data.</text>
</comment>
<accession>A0ABN2DFB5</accession>
<keyword evidence="3" id="KW-1185">Reference proteome</keyword>
<reference evidence="2 3" key="1">
    <citation type="journal article" date="2019" name="Int. J. Syst. Evol. Microbiol.">
        <title>The Global Catalogue of Microorganisms (GCM) 10K type strain sequencing project: providing services to taxonomists for standard genome sequencing and annotation.</title>
        <authorList>
            <consortium name="The Broad Institute Genomics Platform"/>
            <consortium name="The Broad Institute Genome Sequencing Center for Infectious Disease"/>
            <person name="Wu L."/>
            <person name="Ma J."/>
        </authorList>
    </citation>
    <scope>NUCLEOTIDE SEQUENCE [LARGE SCALE GENOMIC DNA]</scope>
    <source>
        <strain evidence="2 3">JCM 14304</strain>
    </source>
</reference>
<dbReference type="InterPro" id="IPR035992">
    <property type="entry name" value="Ricin_B-like_lectins"/>
</dbReference>
<dbReference type="Proteomes" id="UP001500190">
    <property type="component" value="Unassembled WGS sequence"/>
</dbReference>
<dbReference type="SUPFAM" id="SSF50370">
    <property type="entry name" value="Ricin B-like lectins"/>
    <property type="match status" value="1"/>
</dbReference>
<protein>
    <recommendedName>
        <fullName evidence="1">Ricin B lectin domain-containing protein</fullName>
    </recommendedName>
</protein>
<evidence type="ECO:0000259" key="1">
    <source>
        <dbReference type="SMART" id="SM00458"/>
    </source>
</evidence>
<dbReference type="InterPro" id="IPR000772">
    <property type="entry name" value="Ricin_B_lectin"/>
</dbReference>
<dbReference type="EMBL" id="BAAAND010000003">
    <property type="protein sequence ID" value="GAA1575852.1"/>
    <property type="molecule type" value="Genomic_DNA"/>
</dbReference>
<organism evidence="2 3">
    <name type="scientific">Kribbella karoonensis</name>
    <dbReference type="NCBI Taxonomy" id="324851"/>
    <lineage>
        <taxon>Bacteria</taxon>
        <taxon>Bacillati</taxon>
        <taxon>Actinomycetota</taxon>
        <taxon>Actinomycetes</taxon>
        <taxon>Propionibacteriales</taxon>
        <taxon>Kribbellaceae</taxon>
        <taxon>Kribbella</taxon>
    </lineage>
</organism>
<dbReference type="Pfam" id="PF00652">
    <property type="entry name" value="Ricin_B_lectin"/>
    <property type="match status" value="1"/>
</dbReference>
<feature type="domain" description="Ricin B lectin" evidence="1">
    <location>
        <begin position="17"/>
        <end position="145"/>
    </location>
</feature>
<evidence type="ECO:0000313" key="2">
    <source>
        <dbReference type="EMBL" id="GAA1575852.1"/>
    </source>
</evidence>
<gene>
    <name evidence="2" type="ORF">GCM10009742_19020</name>
</gene>
<dbReference type="Gene3D" id="2.80.10.50">
    <property type="match status" value="1"/>
</dbReference>